<sequence length="617" mass="69584">MLMDVNKNNHNRTNPDNRNRVSYCNRIRLLQREIVIYSSVIAGILLALVLTSLVRKYRKKRKGKVTKHGSRNVKQSNSLRQMQSYVESPSSLYDEIDETKLVENAGIRTPQIKHLANDQSKVRDINKTGYIFPIHSEGDSSSFHGSEKHVNKSDLSLHETDHNQNSDEFDKDYDASGYLHPYHSIDEDWKEKTHQYDVTHAPSIENDDSSDSSTQMITDGYLHPYNSIDEDWKEKTHQYDVTHAPSIEVDDSSDSSTQMITDGYLNPYQPLDEDWKQTSHSYEVPVTIHQCQGHSMSSLLPKEGLNGDTKENRIDNNLQNTVNVLHQNQTSVNPKQIANAVNNNKDSLLMPSKIKTTETAVSSENNIEHSNESVSRKEHALDQVGVSDLRKTENVPINCNSLEVQNVNVNASILNGTNIYTEIAICIPVFDLFRPLLELFSECGHILCYIIRRKGTIAMSKAERKRKFRQNIDQYPLKRLAYLSQEKFEEISGTTKKNQPNSPGCESSNQQDIADVFCMTDSSSADEGNDPGPVASTSSSPYTVNAGRCSPTAMTPQNQMQTSWTNFNNSPQSQMDTRTPQTQTATWTDSIMHVPAGTPTVSICLDICNSTQDTYHL</sequence>
<feature type="compositionally biased region" description="Polar residues" evidence="1">
    <location>
        <begin position="72"/>
        <end position="82"/>
    </location>
</feature>
<dbReference type="AlphaFoldDB" id="A0A8S3UAD9"/>
<feature type="region of interest" description="Disordered" evidence="1">
    <location>
        <begin position="521"/>
        <end position="557"/>
    </location>
</feature>
<feature type="region of interest" description="Disordered" evidence="1">
    <location>
        <begin position="61"/>
        <end position="82"/>
    </location>
</feature>
<protein>
    <submittedName>
        <fullName evidence="3">Uncharacterized protein</fullName>
    </submittedName>
</protein>
<keyword evidence="2" id="KW-1133">Transmembrane helix</keyword>
<dbReference type="EMBL" id="CAJPWZ010002408">
    <property type="protein sequence ID" value="CAG2237834.1"/>
    <property type="molecule type" value="Genomic_DNA"/>
</dbReference>
<reference evidence="3" key="1">
    <citation type="submission" date="2021-03" db="EMBL/GenBank/DDBJ databases">
        <authorList>
            <person name="Bekaert M."/>
        </authorList>
    </citation>
    <scope>NUCLEOTIDE SEQUENCE</scope>
</reference>
<comment type="caution">
    <text evidence="3">The sequence shown here is derived from an EMBL/GenBank/DDBJ whole genome shotgun (WGS) entry which is preliminary data.</text>
</comment>
<feature type="compositionally biased region" description="Basic residues" evidence="1">
    <location>
        <begin position="61"/>
        <end position="71"/>
    </location>
</feature>
<accession>A0A8S3UAD9</accession>
<feature type="transmembrane region" description="Helical" evidence="2">
    <location>
        <begin position="34"/>
        <end position="54"/>
    </location>
</feature>
<keyword evidence="4" id="KW-1185">Reference proteome</keyword>
<keyword evidence="2" id="KW-0812">Transmembrane</keyword>
<evidence type="ECO:0000256" key="2">
    <source>
        <dbReference type="SAM" id="Phobius"/>
    </source>
</evidence>
<evidence type="ECO:0000256" key="1">
    <source>
        <dbReference type="SAM" id="MobiDB-lite"/>
    </source>
</evidence>
<evidence type="ECO:0000313" key="3">
    <source>
        <dbReference type="EMBL" id="CAG2237834.1"/>
    </source>
</evidence>
<dbReference type="Proteomes" id="UP000683360">
    <property type="component" value="Unassembled WGS sequence"/>
</dbReference>
<keyword evidence="2" id="KW-0472">Membrane</keyword>
<gene>
    <name evidence="3" type="ORF">MEDL_50350</name>
</gene>
<proteinExistence type="predicted"/>
<organism evidence="3 4">
    <name type="scientific">Mytilus edulis</name>
    <name type="common">Blue mussel</name>
    <dbReference type="NCBI Taxonomy" id="6550"/>
    <lineage>
        <taxon>Eukaryota</taxon>
        <taxon>Metazoa</taxon>
        <taxon>Spiralia</taxon>
        <taxon>Lophotrochozoa</taxon>
        <taxon>Mollusca</taxon>
        <taxon>Bivalvia</taxon>
        <taxon>Autobranchia</taxon>
        <taxon>Pteriomorphia</taxon>
        <taxon>Mytilida</taxon>
        <taxon>Mytiloidea</taxon>
        <taxon>Mytilidae</taxon>
        <taxon>Mytilinae</taxon>
        <taxon>Mytilus</taxon>
    </lineage>
</organism>
<name>A0A8S3UAD9_MYTED</name>
<evidence type="ECO:0000313" key="4">
    <source>
        <dbReference type="Proteomes" id="UP000683360"/>
    </source>
</evidence>